<sequence length="345" mass="38653">MIISVVGTLGNVAIIPKNQIGIFSCKSTLFRNSSIDPYYLLAYLNSNYGRKCLLRRQRGAVQTGLNKDDLKTVPVPIFSDIIHNYIGQLIRKALKLNFESQVLTTKTQQLLENELGLDKLKFENPVGYEANFSEIVFARRIDSQCYRPEYINYEKHLREHSQIDDLRNLVESSVKGKQMAISSDGTLNYASIKDIQGLELISDSFCHFSSDTRIADKGDLLLAITGATIGKIGIIDRYDRLAFSGDLLGLKVKNNIDPFYLLAVMQSPIGQSQCKRWITGSTNGHLAPQDVGKIVIPRLGNQKEQLISEKINESLKARCESEILLEKAKTRVEELIEKAAEQSPA</sequence>
<dbReference type="EMBL" id="FWEV01000102">
    <property type="protein sequence ID" value="SLM29636.1"/>
    <property type="molecule type" value="Genomic_DNA"/>
</dbReference>
<evidence type="ECO:0008006" key="5">
    <source>
        <dbReference type="Google" id="ProtNLM"/>
    </source>
</evidence>
<dbReference type="STRING" id="1246637.MTBBW1_1900001"/>
<gene>
    <name evidence="3" type="ORF">MTBBW1_1900001</name>
</gene>
<keyword evidence="4" id="KW-1185">Reference proteome</keyword>
<evidence type="ECO:0000256" key="1">
    <source>
        <dbReference type="ARBA" id="ARBA00022747"/>
    </source>
</evidence>
<keyword evidence="1" id="KW-0680">Restriction system</keyword>
<dbReference type="AlphaFoldDB" id="A0A1W1HB20"/>
<dbReference type="Proteomes" id="UP000191931">
    <property type="component" value="Unassembled WGS sequence"/>
</dbReference>
<reference evidence="3 4" key="1">
    <citation type="submission" date="2017-03" db="EMBL/GenBank/DDBJ databases">
        <authorList>
            <person name="Afonso C.L."/>
            <person name="Miller P.J."/>
            <person name="Scott M.A."/>
            <person name="Spackman E."/>
            <person name="Goraichik I."/>
            <person name="Dimitrov K.M."/>
            <person name="Suarez D.L."/>
            <person name="Swayne D.E."/>
        </authorList>
    </citation>
    <scope>NUCLEOTIDE SEQUENCE [LARGE SCALE GENOMIC DNA]</scope>
    <source>
        <strain evidence="3">PRJEB14757</strain>
    </source>
</reference>
<dbReference type="GO" id="GO:0009307">
    <property type="term" value="P:DNA restriction-modification system"/>
    <property type="evidence" value="ECO:0007669"/>
    <property type="project" value="UniProtKB-KW"/>
</dbReference>
<dbReference type="PANTHER" id="PTHR30408">
    <property type="entry name" value="TYPE-1 RESTRICTION ENZYME ECOKI SPECIFICITY PROTEIN"/>
    <property type="match status" value="1"/>
</dbReference>
<dbReference type="InterPro" id="IPR044946">
    <property type="entry name" value="Restrct_endonuc_typeI_TRD_sf"/>
</dbReference>
<dbReference type="SUPFAM" id="SSF116734">
    <property type="entry name" value="DNA methylase specificity domain"/>
    <property type="match status" value="2"/>
</dbReference>
<evidence type="ECO:0000313" key="4">
    <source>
        <dbReference type="Proteomes" id="UP000191931"/>
    </source>
</evidence>
<organism evidence="3 4">
    <name type="scientific">Desulfamplus magnetovallimortis</name>
    <dbReference type="NCBI Taxonomy" id="1246637"/>
    <lineage>
        <taxon>Bacteria</taxon>
        <taxon>Pseudomonadati</taxon>
        <taxon>Thermodesulfobacteriota</taxon>
        <taxon>Desulfobacteria</taxon>
        <taxon>Desulfobacterales</taxon>
        <taxon>Desulfobacteraceae</taxon>
        <taxon>Desulfamplus</taxon>
    </lineage>
</organism>
<dbReference type="PANTHER" id="PTHR30408:SF12">
    <property type="entry name" value="TYPE I RESTRICTION ENZYME MJAVIII SPECIFICITY SUBUNIT"/>
    <property type="match status" value="1"/>
</dbReference>
<evidence type="ECO:0000256" key="2">
    <source>
        <dbReference type="ARBA" id="ARBA00023125"/>
    </source>
</evidence>
<keyword evidence="2" id="KW-0238">DNA-binding</keyword>
<dbReference type="GO" id="GO:0003677">
    <property type="term" value="F:DNA binding"/>
    <property type="evidence" value="ECO:0007669"/>
    <property type="project" value="UniProtKB-KW"/>
</dbReference>
<evidence type="ECO:0000313" key="3">
    <source>
        <dbReference type="EMBL" id="SLM29636.1"/>
    </source>
</evidence>
<dbReference type="Gene3D" id="3.90.220.20">
    <property type="entry name" value="DNA methylase specificity domains"/>
    <property type="match status" value="2"/>
</dbReference>
<dbReference type="OrthoDB" id="512700at2"/>
<dbReference type="InterPro" id="IPR052021">
    <property type="entry name" value="Type-I_RS_S_subunit"/>
</dbReference>
<protein>
    <recommendedName>
        <fullName evidence="5">Type I restriction modification DNA specificity domain-containing protein</fullName>
    </recommendedName>
</protein>
<accession>A0A1W1HB20</accession>
<proteinExistence type="predicted"/>
<name>A0A1W1HB20_9BACT</name>